<dbReference type="InterPro" id="IPR040170">
    <property type="entry name" value="Cytosol_ACT"/>
</dbReference>
<evidence type="ECO:0000259" key="2">
    <source>
        <dbReference type="PROSITE" id="PS51770"/>
    </source>
</evidence>
<dbReference type="PANTHER" id="PTHR11049">
    <property type="entry name" value="ACYL COENZYME A THIOESTER HYDROLASE"/>
    <property type="match status" value="1"/>
</dbReference>
<dbReference type="SUPFAM" id="SSF54637">
    <property type="entry name" value="Thioesterase/thiol ester dehydrase-isomerase"/>
    <property type="match status" value="1"/>
</dbReference>
<dbReference type="GO" id="GO:0009062">
    <property type="term" value="P:fatty acid catabolic process"/>
    <property type="evidence" value="ECO:0007669"/>
    <property type="project" value="TreeGrafter"/>
</dbReference>
<dbReference type="PROSITE" id="PS51770">
    <property type="entry name" value="HOTDOG_ACOT"/>
    <property type="match status" value="1"/>
</dbReference>
<dbReference type="CDD" id="cd03442">
    <property type="entry name" value="BFIT_BACH"/>
    <property type="match status" value="1"/>
</dbReference>
<dbReference type="InterPro" id="IPR033120">
    <property type="entry name" value="HOTDOG_ACOT"/>
</dbReference>
<reference evidence="3" key="1">
    <citation type="submission" date="2018-05" db="EMBL/GenBank/DDBJ databases">
        <authorList>
            <person name="Lanie J.A."/>
            <person name="Ng W.-L."/>
            <person name="Kazmierczak K.M."/>
            <person name="Andrzejewski T.M."/>
            <person name="Davidsen T.M."/>
            <person name="Wayne K.J."/>
            <person name="Tettelin H."/>
            <person name="Glass J.I."/>
            <person name="Rusch D."/>
            <person name="Podicherti R."/>
            <person name="Tsui H.-C.T."/>
            <person name="Winkler M.E."/>
        </authorList>
    </citation>
    <scope>NUCLEOTIDE SEQUENCE</scope>
</reference>
<dbReference type="PANTHER" id="PTHR11049:SF24">
    <property type="entry name" value="CYTOSOLIC ACYL COENZYME A THIOESTER HYDROLASE"/>
    <property type="match status" value="1"/>
</dbReference>
<dbReference type="AlphaFoldDB" id="A0A381Q1B7"/>
<keyword evidence="1" id="KW-0378">Hydrolase</keyword>
<dbReference type="GO" id="GO:0005829">
    <property type="term" value="C:cytosol"/>
    <property type="evidence" value="ECO:0007669"/>
    <property type="project" value="TreeGrafter"/>
</dbReference>
<accession>A0A381Q1B7</accession>
<sequence length="129" mass="14294">MIVTRYSQLVMPQDTNVIGTLFGGQMVSWMDIAAGKTAHRFLKGTAGEVAVTRAIDAMEFKEPVHVGNWVNFTAKIVETGHSSIVIKVDAYKESHEDDQMLACTAMFTMVSVKKNKDGSYQKVNHQKSI</sequence>
<dbReference type="GO" id="GO:0052816">
    <property type="term" value="F:long-chain fatty acyl-CoA hydrolase activity"/>
    <property type="evidence" value="ECO:0007669"/>
    <property type="project" value="TreeGrafter"/>
</dbReference>
<dbReference type="Pfam" id="PF03061">
    <property type="entry name" value="4HBT"/>
    <property type="match status" value="1"/>
</dbReference>
<dbReference type="Gene3D" id="3.10.129.10">
    <property type="entry name" value="Hotdog Thioesterase"/>
    <property type="match status" value="1"/>
</dbReference>
<evidence type="ECO:0000313" key="3">
    <source>
        <dbReference type="EMBL" id="SUZ72688.1"/>
    </source>
</evidence>
<dbReference type="InterPro" id="IPR006683">
    <property type="entry name" value="Thioestr_dom"/>
</dbReference>
<organism evidence="3">
    <name type="scientific">marine metagenome</name>
    <dbReference type="NCBI Taxonomy" id="408172"/>
    <lineage>
        <taxon>unclassified sequences</taxon>
        <taxon>metagenomes</taxon>
        <taxon>ecological metagenomes</taxon>
    </lineage>
</organism>
<proteinExistence type="predicted"/>
<evidence type="ECO:0000256" key="1">
    <source>
        <dbReference type="ARBA" id="ARBA00022801"/>
    </source>
</evidence>
<dbReference type="EMBL" id="UINC01001155">
    <property type="protein sequence ID" value="SUZ72688.1"/>
    <property type="molecule type" value="Genomic_DNA"/>
</dbReference>
<feature type="domain" description="HotDog ACOT-type" evidence="2">
    <location>
        <begin position="1"/>
        <end position="115"/>
    </location>
</feature>
<dbReference type="InterPro" id="IPR029069">
    <property type="entry name" value="HotDog_dom_sf"/>
</dbReference>
<protein>
    <recommendedName>
        <fullName evidence="2">HotDog ACOT-type domain-containing protein</fullName>
    </recommendedName>
</protein>
<dbReference type="GO" id="GO:0006637">
    <property type="term" value="P:acyl-CoA metabolic process"/>
    <property type="evidence" value="ECO:0007669"/>
    <property type="project" value="TreeGrafter"/>
</dbReference>
<gene>
    <name evidence="3" type="ORF">METZ01_LOCUS25542</name>
</gene>
<name>A0A381Q1B7_9ZZZZ</name>